<accession>A0A7J6U165</accession>
<proteinExistence type="predicted"/>
<evidence type="ECO:0000256" key="1">
    <source>
        <dbReference type="SAM" id="MobiDB-lite"/>
    </source>
</evidence>
<dbReference type="AlphaFoldDB" id="A0A7J6U165"/>
<feature type="region of interest" description="Disordered" evidence="1">
    <location>
        <begin position="132"/>
        <end position="161"/>
    </location>
</feature>
<evidence type="ECO:0000313" key="2">
    <source>
        <dbReference type="EMBL" id="KAF4750692.1"/>
    </source>
</evidence>
<feature type="compositionally biased region" description="Pro residues" evidence="1">
    <location>
        <begin position="138"/>
        <end position="148"/>
    </location>
</feature>
<reference evidence="2 3" key="1">
    <citation type="submission" date="2020-04" db="EMBL/GenBank/DDBJ databases">
        <title>Perkinsus olseni comparative genomics.</title>
        <authorList>
            <person name="Bogema D.R."/>
        </authorList>
    </citation>
    <scope>NUCLEOTIDE SEQUENCE [LARGE SCALE GENOMIC DNA]</scope>
    <source>
        <strain evidence="2">ATCC PRA-205</strain>
    </source>
</reference>
<gene>
    <name evidence="2" type="ORF">FOZ62_014873</name>
</gene>
<name>A0A7J6U165_PEROL</name>
<organism evidence="2 3">
    <name type="scientific">Perkinsus olseni</name>
    <name type="common">Perkinsus atlanticus</name>
    <dbReference type="NCBI Taxonomy" id="32597"/>
    <lineage>
        <taxon>Eukaryota</taxon>
        <taxon>Sar</taxon>
        <taxon>Alveolata</taxon>
        <taxon>Perkinsozoa</taxon>
        <taxon>Perkinsea</taxon>
        <taxon>Perkinsida</taxon>
        <taxon>Perkinsidae</taxon>
        <taxon>Perkinsus</taxon>
    </lineage>
</organism>
<dbReference type="Proteomes" id="UP000574390">
    <property type="component" value="Unassembled WGS sequence"/>
</dbReference>
<evidence type="ECO:0000313" key="3">
    <source>
        <dbReference type="Proteomes" id="UP000574390"/>
    </source>
</evidence>
<sequence>MCRFLLNLRERRDQDAERQRREELHTSRRKAEEARTELQRQRLMLRDRIERERMLSEKKKQKRTAVVRKLREKLKCMGEEHIYDKAYQSSVGDHQTLAIENGRPTNYADTFLTEPAYPPDVVHQALVPPEIRHRVKLQPPPRPNPRPPKSSRRKPVTLRPQTVKDLPEGADLAVELPKLFPGLRGFKAGRRLVESTGPSMAAIADSERTTTESLVRQKEDLRDVHSSIMAQLGKDMRWYKSELEQRLADIMQVAEAKEPSGIKLPLALPVFRVRSVRPFTYVKSHF</sequence>
<dbReference type="EMBL" id="JABANM010003547">
    <property type="protein sequence ID" value="KAF4750692.1"/>
    <property type="molecule type" value="Genomic_DNA"/>
</dbReference>
<comment type="caution">
    <text evidence="2">The sequence shown here is derived from an EMBL/GenBank/DDBJ whole genome shotgun (WGS) entry which is preliminary data.</text>
</comment>
<protein>
    <submittedName>
        <fullName evidence="2">Uncharacterized protein</fullName>
    </submittedName>
</protein>
<feature type="region of interest" description="Disordered" evidence="1">
    <location>
        <begin position="15"/>
        <end position="37"/>
    </location>
</feature>